<dbReference type="GeneID" id="18820575"/>
<dbReference type="OrthoDB" id="2019666at2759"/>
<proteinExistence type="predicted"/>
<organism>
    <name type="scientific">Serpula lacrymans var. lacrymans (strain S7.9)</name>
    <name type="common">Dry rot fungus</name>
    <dbReference type="NCBI Taxonomy" id="578457"/>
    <lineage>
        <taxon>Eukaryota</taxon>
        <taxon>Fungi</taxon>
        <taxon>Dikarya</taxon>
        <taxon>Basidiomycota</taxon>
        <taxon>Agaricomycotina</taxon>
        <taxon>Agaricomycetes</taxon>
        <taxon>Agaricomycetidae</taxon>
        <taxon>Boletales</taxon>
        <taxon>Coniophorineae</taxon>
        <taxon>Serpulaceae</taxon>
        <taxon>Serpula</taxon>
    </lineage>
</organism>
<dbReference type="CDD" id="cd04301">
    <property type="entry name" value="NAT_SF"/>
    <property type="match status" value="1"/>
</dbReference>
<dbReference type="Proteomes" id="UP000008064">
    <property type="component" value="Unassembled WGS sequence"/>
</dbReference>
<feature type="domain" description="N-acetyltransferase" evidence="1">
    <location>
        <begin position="9"/>
        <end position="69"/>
    </location>
</feature>
<dbReference type="Gene3D" id="3.40.630.30">
    <property type="match status" value="1"/>
</dbReference>
<dbReference type="GO" id="GO:0016747">
    <property type="term" value="F:acyltransferase activity, transferring groups other than amino-acyl groups"/>
    <property type="evidence" value="ECO:0007669"/>
    <property type="project" value="InterPro"/>
</dbReference>
<dbReference type="RefSeq" id="XP_007321738.1">
    <property type="nucleotide sequence ID" value="XM_007321676.1"/>
</dbReference>
<evidence type="ECO:0000313" key="2">
    <source>
        <dbReference type="EMBL" id="EGO21952.1"/>
    </source>
</evidence>
<dbReference type="InterPro" id="IPR000182">
    <property type="entry name" value="GNAT_dom"/>
</dbReference>
<dbReference type="HOGENOM" id="CLU_056576_1_0_1"/>
<dbReference type="Pfam" id="PF00583">
    <property type="entry name" value="Acetyltransf_1"/>
    <property type="match status" value="1"/>
</dbReference>
<dbReference type="AlphaFoldDB" id="F8P5R5"/>
<evidence type="ECO:0000259" key="1">
    <source>
        <dbReference type="Pfam" id="PF00583"/>
    </source>
</evidence>
<gene>
    <name evidence="2" type="ORF">SERLADRAFT_475028</name>
</gene>
<reference evidence="2" key="1">
    <citation type="submission" date="2011-04" db="EMBL/GenBank/DDBJ databases">
        <title>Evolution of plant cell wall degrading machinery underlies the functional diversity of forest fungi.</title>
        <authorList>
            <consortium name="US DOE Joint Genome Institute (JGI-PGF)"/>
            <person name="Eastwood D.C."/>
            <person name="Floudas D."/>
            <person name="Binder M."/>
            <person name="Majcherczyk A."/>
            <person name="Schneider P."/>
            <person name="Aerts A."/>
            <person name="Asiegbu F.O."/>
            <person name="Baker S.E."/>
            <person name="Barry K."/>
            <person name="Bendiksby M."/>
            <person name="Blumentritt M."/>
            <person name="Coutinho P.M."/>
            <person name="Cullen D."/>
            <person name="Cullen D."/>
            <person name="Gathman A."/>
            <person name="Goodell B."/>
            <person name="Henrissat B."/>
            <person name="Ihrmark K."/>
            <person name="Kauserud H."/>
            <person name="Kohler A."/>
            <person name="LaButti K."/>
            <person name="Lapidus A."/>
            <person name="Lavin J.L."/>
            <person name="Lee Y.-H."/>
            <person name="Lindquist E."/>
            <person name="Lilly W."/>
            <person name="Lucas S."/>
            <person name="Morin E."/>
            <person name="Murat C."/>
            <person name="Oguiza J.A."/>
            <person name="Park J."/>
            <person name="Pisabarro A.G."/>
            <person name="Riley R."/>
            <person name="Rosling A."/>
            <person name="Salamov A."/>
            <person name="Schmidt O."/>
            <person name="Schmutz J."/>
            <person name="Skrede I."/>
            <person name="Stenlid J."/>
            <person name="Wiebenga A."/>
            <person name="Xie X."/>
            <person name="Kues U."/>
            <person name="Hibbett D.S."/>
            <person name="Hoffmeister D."/>
            <person name="Hogberg N."/>
            <person name="Martin F."/>
            <person name="Grigoriev I.V."/>
            <person name="Watkinson S.C."/>
        </authorList>
    </citation>
    <scope>NUCLEOTIDE SEQUENCE</scope>
    <source>
        <strain evidence="2">S7.9</strain>
    </source>
</reference>
<name>F8P5R5_SERL9</name>
<dbReference type="InterPro" id="IPR016181">
    <property type="entry name" value="Acyl_CoA_acyltransferase"/>
</dbReference>
<protein>
    <recommendedName>
        <fullName evidence="1">N-acetyltransferase domain-containing protein</fullName>
    </recommendedName>
</protein>
<dbReference type="KEGG" id="sla:SERLADRAFT_475028"/>
<dbReference type="SUPFAM" id="SSF55729">
    <property type="entry name" value="Acyl-CoA N-acyltransferases (Nat)"/>
    <property type="match status" value="1"/>
</dbReference>
<dbReference type="EMBL" id="GL945438">
    <property type="protein sequence ID" value="EGO21952.1"/>
    <property type="molecule type" value="Genomic_DNA"/>
</dbReference>
<sequence>MNASKLKSQCLSDPEHGFLTSCFVGENLVGQAFAATWDYRGGSIGWITQLVVDRDYRRRHIATTLLQHLQSDPVFGSVSAFGVASSGPATCHILAKLVDVPISNIDTKFISDNAERFLKSTTVHYLKSDELRGSLFGSYREVGGVFSVFTSFYIDHTEPLEILKSIQQDLNGALLISLMVTKFC</sequence>
<accession>F8P5R5</accession>